<protein>
    <submittedName>
        <fullName evidence="5">Restriction endonuclease subunit S</fullName>
        <ecNumber evidence="5">3.1.21.-</ecNumber>
    </submittedName>
</protein>
<organism evidence="5 6">
    <name type="scientific">Absicoccus intestinalis</name>
    <dbReference type="NCBI Taxonomy" id="2926319"/>
    <lineage>
        <taxon>Bacteria</taxon>
        <taxon>Bacillati</taxon>
        <taxon>Bacillota</taxon>
        <taxon>Erysipelotrichia</taxon>
        <taxon>Erysipelotrichales</taxon>
        <taxon>Erysipelotrichaceae</taxon>
        <taxon>Absicoccus</taxon>
    </lineage>
</organism>
<evidence type="ECO:0000313" key="5">
    <source>
        <dbReference type="EMBL" id="MDX8417114.1"/>
    </source>
</evidence>
<keyword evidence="6" id="KW-1185">Reference proteome</keyword>
<gene>
    <name evidence="5" type="ORF">MOZ64_04570</name>
</gene>
<dbReference type="InterPro" id="IPR044946">
    <property type="entry name" value="Restrct_endonuc_typeI_TRD_sf"/>
</dbReference>
<evidence type="ECO:0000256" key="3">
    <source>
        <dbReference type="ARBA" id="ARBA00023125"/>
    </source>
</evidence>
<keyword evidence="5" id="KW-0255">Endonuclease</keyword>
<dbReference type="GO" id="GO:0016787">
    <property type="term" value="F:hydrolase activity"/>
    <property type="evidence" value="ECO:0007669"/>
    <property type="project" value="UniProtKB-KW"/>
</dbReference>
<evidence type="ECO:0000256" key="2">
    <source>
        <dbReference type="ARBA" id="ARBA00022747"/>
    </source>
</evidence>
<evidence type="ECO:0000256" key="1">
    <source>
        <dbReference type="ARBA" id="ARBA00010923"/>
    </source>
</evidence>
<accession>A0ABU4WLH0</accession>
<reference evidence="5 6" key="1">
    <citation type="submission" date="2022-03" db="EMBL/GenBank/DDBJ databases">
        <title>Novel taxa within the pig intestine.</title>
        <authorList>
            <person name="Wylensek D."/>
            <person name="Bishof K."/>
            <person name="Afrizal A."/>
            <person name="Clavel T."/>
        </authorList>
    </citation>
    <scope>NUCLEOTIDE SEQUENCE [LARGE SCALE GENOMIC DNA]</scope>
    <source>
        <strain evidence="5 6">Cla-KB-P134</strain>
    </source>
</reference>
<proteinExistence type="inferred from homology"/>
<dbReference type="InterPro" id="IPR000055">
    <property type="entry name" value="Restrct_endonuc_typeI_TRD"/>
</dbReference>
<dbReference type="EC" id="3.1.21.-" evidence="5"/>
<dbReference type="PANTHER" id="PTHR30408">
    <property type="entry name" value="TYPE-1 RESTRICTION ENZYME ECOKI SPECIFICITY PROTEIN"/>
    <property type="match status" value="1"/>
</dbReference>
<keyword evidence="5" id="KW-0540">Nuclease</keyword>
<keyword evidence="5" id="KW-0378">Hydrolase</keyword>
<comment type="caution">
    <text evidence="5">The sequence shown here is derived from an EMBL/GenBank/DDBJ whole genome shotgun (WGS) entry which is preliminary data.</text>
</comment>
<feature type="domain" description="Type I restriction modification DNA specificity" evidence="4">
    <location>
        <begin position="2"/>
        <end position="155"/>
    </location>
</feature>
<comment type="similarity">
    <text evidence="1">Belongs to the type-I restriction system S methylase family.</text>
</comment>
<dbReference type="InterPro" id="IPR052021">
    <property type="entry name" value="Type-I_RS_S_subunit"/>
</dbReference>
<dbReference type="SUPFAM" id="SSF116734">
    <property type="entry name" value="DNA methylase specificity domain"/>
    <property type="match status" value="1"/>
</dbReference>
<dbReference type="EMBL" id="JALBUS010000005">
    <property type="protein sequence ID" value="MDX8417114.1"/>
    <property type="molecule type" value="Genomic_DNA"/>
</dbReference>
<keyword evidence="2" id="KW-0680">Restriction system</keyword>
<sequence>MTDIADYLNGLAMQKYRPKTGEIGLPVLKIKELRQGSCDESSELCSPSIKPEYVINDGDVIFSWSGSLLVDFWCGGTCGLNQHLFKVTSQKYDKWFYYSWTNYHLQEFAAIAADMATTMGHIKRRDLNAAKVLIPSHDDYMRIDAILKPLYDLVIANRIENRKLASLRDELLPQLLSGNIDVSEVRI</sequence>
<dbReference type="PANTHER" id="PTHR30408:SF12">
    <property type="entry name" value="TYPE I RESTRICTION ENZYME MJAVIII SPECIFICITY SUBUNIT"/>
    <property type="match status" value="1"/>
</dbReference>
<evidence type="ECO:0000259" key="4">
    <source>
        <dbReference type="Pfam" id="PF01420"/>
    </source>
</evidence>
<dbReference type="Gene3D" id="3.90.220.20">
    <property type="entry name" value="DNA methylase specificity domains"/>
    <property type="match status" value="1"/>
</dbReference>
<dbReference type="GO" id="GO:0004519">
    <property type="term" value="F:endonuclease activity"/>
    <property type="evidence" value="ECO:0007669"/>
    <property type="project" value="UniProtKB-KW"/>
</dbReference>
<dbReference type="Pfam" id="PF01420">
    <property type="entry name" value="Methylase_S"/>
    <property type="match status" value="1"/>
</dbReference>
<dbReference type="Proteomes" id="UP001285244">
    <property type="component" value="Unassembled WGS sequence"/>
</dbReference>
<name>A0ABU4WLH0_9FIRM</name>
<keyword evidence="3" id="KW-0238">DNA-binding</keyword>
<evidence type="ECO:0000313" key="6">
    <source>
        <dbReference type="Proteomes" id="UP001285244"/>
    </source>
</evidence>